<dbReference type="Pfam" id="PF08241">
    <property type="entry name" value="Methyltransf_11"/>
    <property type="match status" value="1"/>
</dbReference>
<dbReference type="RefSeq" id="WP_093428591.1">
    <property type="nucleotide sequence ID" value="NZ_FOMJ01000006.1"/>
</dbReference>
<dbReference type="Gene3D" id="3.40.50.150">
    <property type="entry name" value="Vaccinia Virus protein VP39"/>
    <property type="match status" value="1"/>
</dbReference>
<keyword evidence="2" id="KW-0808">Transferase</keyword>
<keyword evidence="2" id="KW-0489">Methyltransferase</keyword>
<dbReference type="GO" id="GO:0008757">
    <property type="term" value="F:S-adenosylmethionine-dependent methyltransferase activity"/>
    <property type="evidence" value="ECO:0007669"/>
    <property type="project" value="InterPro"/>
</dbReference>
<dbReference type="SUPFAM" id="SSF53335">
    <property type="entry name" value="S-adenosyl-L-methionine-dependent methyltransferases"/>
    <property type="match status" value="1"/>
</dbReference>
<name>A0A1I1TPB8_9GAMM</name>
<dbReference type="AlphaFoldDB" id="A0A1I1TPB8"/>
<proteinExistence type="predicted"/>
<gene>
    <name evidence="2" type="ORF">SAMN05660831_01965</name>
</gene>
<dbReference type="InterPro" id="IPR029063">
    <property type="entry name" value="SAM-dependent_MTases_sf"/>
</dbReference>
<evidence type="ECO:0000313" key="3">
    <source>
        <dbReference type="Proteomes" id="UP000198611"/>
    </source>
</evidence>
<reference evidence="2 3" key="1">
    <citation type="submission" date="2016-10" db="EMBL/GenBank/DDBJ databases">
        <authorList>
            <person name="de Groot N.N."/>
        </authorList>
    </citation>
    <scope>NUCLEOTIDE SEQUENCE [LARGE SCALE GENOMIC DNA]</scope>
    <source>
        <strain evidence="2 3">HL3</strain>
    </source>
</reference>
<dbReference type="GO" id="GO:0032259">
    <property type="term" value="P:methylation"/>
    <property type="evidence" value="ECO:0007669"/>
    <property type="project" value="UniProtKB-KW"/>
</dbReference>
<dbReference type="OrthoDB" id="323463at2"/>
<protein>
    <submittedName>
        <fullName evidence="2">Methyltransferase domain-containing protein</fullName>
    </submittedName>
</protein>
<keyword evidence="3" id="KW-1185">Reference proteome</keyword>
<evidence type="ECO:0000259" key="1">
    <source>
        <dbReference type="Pfam" id="PF08241"/>
    </source>
</evidence>
<dbReference type="STRING" id="1123397.SAMN05660831_01965"/>
<dbReference type="CDD" id="cd02440">
    <property type="entry name" value="AdoMet_MTases"/>
    <property type="match status" value="1"/>
</dbReference>
<feature type="domain" description="Methyltransferase type 11" evidence="1">
    <location>
        <begin position="44"/>
        <end position="131"/>
    </location>
</feature>
<sequence length="200" mass="21682">MSLAAAYRLWAPLYDPVLRRATAPVRRRSLERLQAEPADDVLLAGVGTGLDLPHLPAGPRYRGCDITPAMLARATGQRAVALDCADVQALPYAEAGFDAVVAHLILAVVPRPAAALAEMSRVTRPGGRILIFDKFLQPGQRAPLRRLASPLLGRLATRTDVVLEELLAERPELGVEADDPALAGGWFRQITLRRHPDEAH</sequence>
<dbReference type="InterPro" id="IPR013216">
    <property type="entry name" value="Methyltransf_11"/>
</dbReference>
<evidence type="ECO:0000313" key="2">
    <source>
        <dbReference type="EMBL" id="SFD60566.1"/>
    </source>
</evidence>
<dbReference type="EMBL" id="FOMJ01000006">
    <property type="protein sequence ID" value="SFD60566.1"/>
    <property type="molecule type" value="Genomic_DNA"/>
</dbReference>
<organism evidence="2 3">
    <name type="scientific">Thiohalospira halophila DSM 15071</name>
    <dbReference type="NCBI Taxonomy" id="1123397"/>
    <lineage>
        <taxon>Bacteria</taxon>
        <taxon>Pseudomonadati</taxon>
        <taxon>Pseudomonadota</taxon>
        <taxon>Gammaproteobacteria</taxon>
        <taxon>Thiohalospirales</taxon>
        <taxon>Thiohalospiraceae</taxon>
        <taxon>Thiohalospira</taxon>
    </lineage>
</organism>
<dbReference type="Proteomes" id="UP000198611">
    <property type="component" value="Unassembled WGS sequence"/>
</dbReference>
<dbReference type="PANTHER" id="PTHR43591">
    <property type="entry name" value="METHYLTRANSFERASE"/>
    <property type="match status" value="1"/>
</dbReference>
<accession>A0A1I1TPB8</accession>